<feature type="domain" description="AB hydrolase-1" evidence="1">
    <location>
        <begin position="39"/>
        <end position="282"/>
    </location>
</feature>
<evidence type="ECO:0000259" key="1">
    <source>
        <dbReference type="Pfam" id="PF00561"/>
    </source>
</evidence>
<dbReference type="InterPro" id="IPR000073">
    <property type="entry name" value="AB_hydrolase_1"/>
</dbReference>
<accession>A0A2A6LS42</accession>
<dbReference type="RefSeq" id="WP_097587429.1">
    <property type="nucleotide sequence ID" value="NZ_JBEPTV010000004.1"/>
</dbReference>
<dbReference type="Proteomes" id="UP000220353">
    <property type="component" value="Unassembled WGS sequence"/>
</dbReference>
<keyword evidence="2" id="KW-0378">Hydrolase</keyword>
<protein>
    <submittedName>
        <fullName evidence="2">Hydrolase</fullName>
    </submittedName>
</protein>
<dbReference type="AlphaFoldDB" id="A0A2A6LS42"/>
<proteinExistence type="predicted"/>
<name>A0A2A6LS42_RHIFR</name>
<dbReference type="Pfam" id="PF00561">
    <property type="entry name" value="Abhydrolase_1"/>
    <property type="match status" value="1"/>
</dbReference>
<sequence length="295" mass="32547">MVGRHQWPETGLEGFERGYATVDGVRLHYVSGGRTDGEVILLFAGFPQSWYAWRKILPILGARYRIIAPDLPGQGDSDRPASGCDTMNIAKIARGLVQQLGVDRHFLVAHDIGAWVAYPYAALYGSSVQGLAILDTGIPGISLPDALPWSSDVAWRTWHVAFHNVADLPEALIEGRERIYLNWFLQRKAANPQVFSDADFEEYLRVFLYSGLKGGLAYYRAVSLSAQQNRELSAKGKLEMPVLAVRADQGSMPDLVAQLQKIATNVRGTAIASCGHYLAEEQPDALARELQGFFN</sequence>
<dbReference type="Gene3D" id="3.40.50.1820">
    <property type="entry name" value="alpha/beta hydrolase"/>
    <property type="match status" value="1"/>
</dbReference>
<evidence type="ECO:0000313" key="2">
    <source>
        <dbReference type="EMBL" id="PDT45195.1"/>
    </source>
</evidence>
<evidence type="ECO:0000313" key="3">
    <source>
        <dbReference type="Proteomes" id="UP000220353"/>
    </source>
</evidence>
<organism evidence="2 3">
    <name type="scientific">Rhizobium fredii</name>
    <name type="common">Sinorhizobium fredii</name>
    <dbReference type="NCBI Taxonomy" id="380"/>
    <lineage>
        <taxon>Bacteria</taxon>
        <taxon>Pseudomonadati</taxon>
        <taxon>Pseudomonadota</taxon>
        <taxon>Alphaproteobacteria</taxon>
        <taxon>Hyphomicrobiales</taxon>
        <taxon>Rhizobiaceae</taxon>
        <taxon>Sinorhizobium/Ensifer group</taxon>
        <taxon>Sinorhizobium</taxon>
    </lineage>
</organism>
<dbReference type="SUPFAM" id="SSF53474">
    <property type="entry name" value="alpha/beta-Hydrolases"/>
    <property type="match status" value="1"/>
</dbReference>
<dbReference type="GO" id="GO:0016787">
    <property type="term" value="F:hydrolase activity"/>
    <property type="evidence" value="ECO:0007669"/>
    <property type="project" value="UniProtKB-KW"/>
</dbReference>
<gene>
    <name evidence="2" type="ORF">CO661_24375</name>
</gene>
<comment type="caution">
    <text evidence="2">The sequence shown here is derived from an EMBL/GenBank/DDBJ whole genome shotgun (WGS) entry which is preliminary data.</text>
</comment>
<reference evidence="2 3" key="1">
    <citation type="submission" date="2017-09" db="EMBL/GenBank/DDBJ databases">
        <title>Comparative genomics of rhizobia isolated from Phaseolus vulgaris in China.</title>
        <authorList>
            <person name="Tong W."/>
        </authorList>
    </citation>
    <scope>NUCLEOTIDE SEQUENCE [LARGE SCALE GENOMIC DNA]</scope>
    <source>
        <strain evidence="2 3">PCH1</strain>
    </source>
</reference>
<dbReference type="InterPro" id="IPR029058">
    <property type="entry name" value="AB_hydrolase_fold"/>
</dbReference>
<dbReference type="EMBL" id="NWTC01000023">
    <property type="protein sequence ID" value="PDT45195.1"/>
    <property type="molecule type" value="Genomic_DNA"/>
</dbReference>
<dbReference type="PANTHER" id="PTHR43329">
    <property type="entry name" value="EPOXIDE HYDROLASE"/>
    <property type="match status" value="1"/>
</dbReference>